<protein>
    <submittedName>
        <fullName evidence="1">Uncharacterized protein</fullName>
    </submittedName>
</protein>
<evidence type="ECO:0000313" key="2">
    <source>
        <dbReference type="Proteomes" id="UP000828048"/>
    </source>
</evidence>
<dbReference type="Proteomes" id="UP000828048">
    <property type="component" value="Chromosome 2"/>
</dbReference>
<organism evidence="1 2">
    <name type="scientific">Vaccinium darrowii</name>
    <dbReference type="NCBI Taxonomy" id="229202"/>
    <lineage>
        <taxon>Eukaryota</taxon>
        <taxon>Viridiplantae</taxon>
        <taxon>Streptophyta</taxon>
        <taxon>Embryophyta</taxon>
        <taxon>Tracheophyta</taxon>
        <taxon>Spermatophyta</taxon>
        <taxon>Magnoliopsida</taxon>
        <taxon>eudicotyledons</taxon>
        <taxon>Gunneridae</taxon>
        <taxon>Pentapetalae</taxon>
        <taxon>asterids</taxon>
        <taxon>Ericales</taxon>
        <taxon>Ericaceae</taxon>
        <taxon>Vaccinioideae</taxon>
        <taxon>Vaccinieae</taxon>
        <taxon>Vaccinium</taxon>
    </lineage>
</organism>
<sequence length="283" mass="31788">MEEDTWRNTQLEIPEQDDMDLDMDEAVKFKNNKAPTKKEIPVEVKDSLVLKTPQAIKGRFSNDEQDIPMVKRVAVNTESIYYQTMSCCGVDVVVADSLLPIEGHGSSNMTMSNLKLGVDVVGAHSLLPKDGHGSSSAVVELHFDNQTFYTTVKEKDLNPVWNERFYFNILDPSNLHNLTLNGYIYNDIKSAHSRSFLGKVSLHGTSFVPHSDSVVLHYPLEKRGVFSRVRGRLGLRVYTIDNPSIRSSTPLPAPKDIQSHAQLVQNSMPSKSKSEARHTFHHL</sequence>
<dbReference type="EMBL" id="CM037152">
    <property type="protein sequence ID" value="KAH7833962.1"/>
    <property type="molecule type" value="Genomic_DNA"/>
</dbReference>
<gene>
    <name evidence="1" type="ORF">Vadar_011453</name>
</gene>
<accession>A0ACB7WZX1</accession>
<keyword evidence="2" id="KW-1185">Reference proteome</keyword>
<name>A0ACB7WZX1_9ERIC</name>
<comment type="caution">
    <text evidence="1">The sequence shown here is derived from an EMBL/GenBank/DDBJ whole genome shotgun (WGS) entry which is preliminary data.</text>
</comment>
<reference evidence="1 2" key="1">
    <citation type="journal article" date="2021" name="Hortic Res">
        <title>High-quality reference genome and annotation aids understanding of berry development for evergreen blueberry (Vaccinium darrowii).</title>
        <authorList>
            <person name="Yu J."/>
            <person name="Hulse-Kemp A.M."/>
            <person name="Babiker E."/>
            <person name="Staton M."/>
        </authorList>
    </citation>
    <scope>NUCLEOTIDE SEQUENCE [LARGE SCALE GENOMIC DNA]</scope>
    <source>
        <strain evidence="2">cv. NJ 8807/NJ 8810</strain>
        <tissue evidence="1">Young leaf</tissue>
    </source>
</reference>
<proteinExistence type="predicted"/>
<evidence type="ECO:0000313" key="1">
    <source>
        <dbReference type="EMBL" id="KAH7833962.1"/>
    </source>
</evidence>